<dbReference type="Pfam" id="PF10604">
    <property type="entry name" value="Polyketide_cyc2"/>
    <property type="match status" value="1"/>
</dbReference>
<dbReference type="Proteomes" id="UP001500556">
    <property type="component" value="Unassembled WGS sequence"/>
</dbReference>
<dbReference type="CDD" id="cd08865">
    <property type="entry name" value="SRPBCC_10"/>
    <property type="match status" value="1"/>
</dbReference>
<gene>
    <name evidence="1" type="ORF">GCM10025782_21740</name>
</gene>
<evidence type="ECO:0000313" key="2">
    <source>
        <dbReference type="Proteomes" id="UP001500556"/>
    </source>
</evidence>
<dbReference type="RefSeq" id="WP_345503239.1">
    <property type="nucleotide sequence ID" value="NZ_BAABLO010000010.1"/>
</dbReference>
<comment type="caution">
    <text evidence="1">The sequence shown here is derived from an EMBL/GenBank/DDBJ whole genome shotgun (WGS) entry which is preliminary data.</text>
</comment>
<dbReference type="Gene3D" id="3.30.530.20">
    <property type="match status" value="1"/>
</dbReference>
<organism evidence="1 2">
    <name type="scientific">Pedococcus ginsenosidimutans</name>
    <dbReference type="NCBI Taxonomy" id="490570"/>
    <lineage>
        <taxon>Bacteria</taxon>
        <taxon>Bacillati</taxon>
        <taxon>Actinomycetota</taxon>
        <taxon>Actinomycetes</taxon>
        <taxon>Micrococcales</taxon>
        <taxon>Intrasporangiaceae</taxon>
        <taxon>Pedococcus</taxon>
    </lineage>
</organism>
<dbReference type="InterPro" id="IPR019587">
    <property type="entry name" value="Polyketide_cyclase/dehydratase"/>
</dbReference>
<dbReference type="SUPFAM" id="SSF55961">
    <property type="entry name" value="Bet v1-like"/>
    <property type="match status" value="1"/>
</dbReference>
<dbReference type="InterPro" id="IPR023393">
    <property type="entry name" value="START-like_dom_sf"/>
</dbReference>
<keyword evidence="2" id="KW-1185">Reference proteome</keyword>
<sequence>MGVDVEVECTVARPVAVVAAFAGDPGRAPEWYANITSVEWVTAPPLAVGSRMDFVARFLGRRLAYTYEVVELEPGRRLVMRTADGPFPMETTYSWEPAGEGGTRMRLRNRGEPSGFSRMAAPALERAMRRATTKDLARLKELLETRGEATATS</sequence>
<protein>
    <submittedName>
        <fullName evidence="1">SRPBCC family protein</fullName>
    </submittedName>
</protein>
<dbReference type="EMBL" id="BAABLO010000010">
    <property type="protein sequence ID" value="GAA4723450.1"/>
    <property type="molecule type" value="Genomic_DNA"/>
</dbReference>
<name>A0ABP8Y8T0_9MICO</name>
<evidence type="ECO:0000313" key="1">
    <source>
        <dbReference type="EMBL" id="GAA4723450.1"/>
    </source>
</evidence>
<accession>A0ABP8Y8T0</accession>
<reference evidence="2" key="1">
    <citation type="journal article" date="2019" name="Int. J. Syst. Evol. Microbiol.">
        <title>The Global Catalogue of Microorganisms (GCM) 10K type strain sequencing project: providing services to taxonomists for standard genome sequencing and annotation.</title>
        <authorList>
            <consortium name="The Broad Institute Genomics Platform"/>
            <consortium name="The Broad Institute Genome Sequencing Center for Infectious Disease"/>
            <person name="Wu L."/>
            <person name="Ma J."/>
        </authorList>
    </citation>
    <scope>NUCLEOTIDE SEQUENCE [LARGE SCALE GENOMIC DNA]</scope>
    <source>
        <strain evidence="2">JCM 18961</strain>
    </source>
</reference>
<proteinExistence type="predicted"/>